<protein>
    <submittedName>
        <fullName evidence="1">Uncharacterized protein</fullName>
    </submittedName>
</protein>
<evidence type="ECO:0000313" key="2">
    <source>
        <dbReference type="Proteomes" id="UP001358586"/>
    </source>
</evidence>
<accession>A0ABR0NM89</accession>
<dbReference type="EMBL" id="JARKNE010000009">
    <property type="protein sequence ID" value="KAK5802087.1"/>
    <property type="molecule type" value="Genomic_DNA"/>
</dbReference>
<keyword evidence="2" id="KW-1185">Reference proteome</keyword>
<evidence type="ECO:0000313" key="1">
    <source>
        <dbReference type="EMBL" id="KAK5802087.1"/>
    </source>
</evidence>
<name>A0ABR0NM89_GOSAR</name>
<sequence>MNEERNKKMKQAKVPKLLADASRKEEERLMEKRNQVFLSLACSKRYLSLAKKSFIKEQNIDETSFTDYEIDTILENNGLI</sequence>
<proteinExistence type="predicted"/>
<reference evidence="1 2" key="1">
    <citation type="submission" date="2023-03" db="EMBL/GenBank/DDBJ databases">
        <title>WGS of Gossypium arboreum.</title>
        <authorList>
            <person name="Yu D."/>
        </authorList>
    </citation>
    <scope>NUCLEOTIDE SEQUENCE [LARGE SCALE GENOMIC DNA]</scope>
    <source>
        <tissue evidence="1">Leaf</tissue>
    </source>
</reference>
<organism evidence="1 2">
    <name type="scientific">Gossypium arboreum</name>
    <name type="common">Tree cotton</name>
    <name type="synonym">Gossypium nanking</name>
    <dbReference type="NCBI Taxonomy" id="29729"/>
    <lineage>
        <taxon>Eukaryota</taxon>
        <taxon>Viridiplantae</taxon>
        <taxon>Streptophyta</taxon>
        <taxon>Embryophyta</taxon>
        <taxon>Tracheophyta</taxon>
        <taxon>Spermatophyta</taxon>
        <taxon>Magnoliopsida</taxon>
        <taxon>eudicotyledons</taxon>
        <taxon>Gunneridae</taxon>
        <taxon>Pentapetalae</taxon>
        <taxon>rosids</taxon>
        <taxon>malvids</taxon>
        <taxon>Malvales</taxon>
        <taxon>Malvaceae</taxon>
        <taxon>Malvoideae</taxon>
        <taxon>Gossypium</taxon>
    </lineage>
</organism>
<gene>
    <name evidence="1" type="ORF">PVK06_029669</name>
</gene>
<dbReference type="Proteomes" id="UP001358586">
    <property type="component" value="Chromosome 9"/>
</dbReference>
<comment type="caution">
    <text evidence="1">The sequence shown here is derived from an EMBL/GenBank/DDBJ whole genome shotgun (WGS) entry which is preliminary data.</text>
</comment>